<reference evidence="3 4" key="1">
    <citation type="submission" date="2018-09" db="EMBL/GenBank/DDBJ databases">
        <title>Characterization of the phylogenetic diversity of five novel species belonging to the genus Bifidobacterium.</title>
        <authorList>
            <person name="Lugli G.A."/>
            <person name="Duranti S."/>
            <person name="Milani C."/>
        </authorList>
    </citation>
    <scope>NUCLEOTIDE SEQUENCE [LARGE SCALE GENOMIC DNA]</scope>
    <source>
        <strain evidence="3 4">2036B</strain>
    </source>
</reference>
<feature type="transmembrane region" description="Helical" evidence="1">
    <location>
        <begin position="73"/>
        <end position="94"/>
    </location>
</feature>
<keyword evidence="4" id="KW-1185">Reference proteome</keyword>
<dbReference type="EMBL" id="QXGM01000003">
    <property type="protein sequence ID" value="RSX54552.1"/>
    <property type="molecule type" value="Genomic_DNA"/>
</dbReference>
<feature type="domain" description="DUF5067" evidence="2">
    <location>
        <begin position="107"/>
        <end position="213"/>
    </location>
</feature>
<organism evidence="3 4">
    <name type="scientific">Bifidobacterium dolichotidis</name>
    <dbReference type="NCBI Taxonomy" id="2306976"/>
    <lineage>
        <taxon>Bacteria</taxon>
        <taxon>Bacillati</taxon>
        <taxon>Actinomycetota</taxon>
        <taxon>Actinomycetes</taxon>
        <taxon>Bifidobacteriales</taxon>
        <taxon>Bifidobacteriaceae</taxon>
        <taxon>Bifidobacterium</taxon>
    </lineage>
</organism>
<dbReference type="AlphaFoldDB" id="A0A430FNZ1"/>
<keyword evidence="1" id="KW-1133">Transmembrane helix</keyword>
<dbReference type="RefSeq" id="WP_125963994.1">
    <property type="nucleotide sequence ID" value="NZ_QXGM01000003.1"/>
</dbReference>
<dbReference type="Pfam" id="PF16729">
    <property type="entry name" value="DUF5067"/>
    <property type="match status" value="1"/>
</dbReference>
<feature type="transmembrane region" description="Helical" evidence="1">
    <location>
        <begin position="47"/>
        <end position="66"/>
    </location>
</feature>
<dbReference type="Proteomes" id="UP000287609">
    <property type="component" value="Unassembled WGS sequence"/>
</dbReference>
<feature type="transmembrane region" description="Helical" evidence="1">
    <location>
        <begin position="21"/>
        <end position="41"/>
    </location>
</feature>
<evidence type="ECO:0000259" key="2">
    <source>
        <dbReference type="Pfam" id="PF16729"/>
    </source>
</evidence>
<proteinExistence type="predicted"/>
<keyword evidence="1" id="KW-0812">Transmembrane</keyword>
<sequence length="240" mass="26235">MTSANQTSVQQPVQQSKRAKVLAIIGCIASILCLAICWIRIPVINGIAIIVALISLIVSFLAIASMARVAQGIHVFAIVGAAFSAVALLISLSVDAVAVLNNRSIYEKQQQLANTYKDEAQLKYAYIKLDGITITKQDGQKPTLHVEVTWKNTSEGDGSIDKVTKINAFQNGKVLYGGTYQHYGTFKEVKTGQWRTDDVTYVLDDTSSDVTVICADTPEPIPHQHRLMRKFSVQTGKPLD</sequence>
<gene>
    <name evidence="3" type="ORF">D2E26_1352</name>
</gene>
<evidence type="ECO:0000313" key="4">
    <source>
        <dbReference type="Proteomes" id="UP000287609"/>
    </source>
</evidence>
<protein>
    <recommendedName>
        <fullName evidence="2">DUF5067 domain-containing protein</fullName>
    </recommendedName>
</protein>
<accession>A0A430FNZ1</accession>
<comment type="caution">
    <text evidence="3">The sequence shown here is derived from an EMBL/GenBank/DDBJ whole genome shotgun (WGS) entry which is preliminary data.</text>
</comment>
<dbReference type="InterPro" id="IPR031989">
    <property type="entry name" value="DUF5067"/>
</dbReference>
<name>A0A430FNZ1_9BIFI</name>
<keyword evidence="1" id="KW-0472">Membrane</keyword>
<evidence type="ECO:0000313" key="3">
    <source>
        <dbReference type="EMBL" id="RSX54552.1"/>
    </source>
</evidence>
<evidence type="ECO:0000256" key="1">
    <source>
        <dbReference type="SAM" id="Phobius"/>
    </source>
</evidence>